<dbReference type="AlphaFoldDB" id="A0A8C3H9H5"/>
<dbReference type="SUPFAM" id="SSF57392">
    <property type="entry name" value="Defensin-like"/>
    <property type="match status" value="1"/>
</dbReference>
<proteinExistence type="inferred from homology"/>
<reference evidence="8" key="1">
    <citation type="submission" date="2025-08" db="UniProtKB">
        <authorList>
            <consortium name="Ensembl"/>
        </authorList>
    </citation>
    <scope>IDENTIFICATION</scope>
</reference>
<evidence type="ECO:0000313" key="8">
    <source>
        <dbReference type="Ensembl" id="ENSCPBP00000010019.1"/>
    </source>
</evidence>
<evidence type="ECO:0000256" key="5">
    <source>
        <dbReference type="ARBA" id="ARBA00023022"/>
    </source>
</evidence>
<keyword evidence="6" id="KW-0732">Signal</keyword>
<evidence type="ECO:0000256" key="4">
    <source>
        <dbReference type="ARBA" id="ARBA00022940"/>
    </source>
</evidence>
<dbReference type="PANTHER" id="PTHR20515:SF20">
    <property type="entry name" value="GALLINACIN-1-RELATED"/>
    <property type="match status" value="1"/>
</dbReference>
<dbReference type="GO" id="GO:0060326">
    <property type="term" value="P:cell chemotaxis"/>
    <property type="evidence" value="ECO:0007669"/>
    <property type="project" value="TreeGrafter"/>
</dbReference>
<dbReference type="GeneTree" id="ENSGT00960000191744"/>
<evidence type="ECO:0000259" key="7">
    <source>
        <dbReference type="Pfam" id="PF00711"/>
    </source>
</evidence>
<keyword evidence="5" id="KW-0044">Antibiotic</keyword>
<dbReference type="Ensembl" id="ENSCPBT00000012026.1">
    <property type="protein sequence ID" value="ENSCPBP00000010019.1"/>
    <property type="gene ID" value="ENSCPBG00000007710.1"/>
</dbReference>
<reference evidence="8" key="2">
    <citation type="submission" date="2025-09" db="UniProtKB">
        <authorList>
            <consortium name="Ensembl"/>
        </authorList>
    </citation>
    <scope>IDENTIFICATION</scope>
</reference>
<dbReference type="GO" id="GO:0005615">
    <property type="term" value="C:extracellular space"/>
    <property type="evidence" value="ECO:0007669"/>
    <property type="project" value="TreeGrafter"/>
</dbReference>
<dbReference type="InterPro" id="IPR001855">
    <property type="entry name" value="Defensin_beta-like"/>
</dbReference>
<dbReference type="PANTHER" id="PTHR20515">
    <property type="entry name" value="BETA-DEFENSIN"/>
    <property type="match status" value="1"/>
</dbReference>
<evidence type="ECO:0000256" key="1">
    <source>
        <dbReference type="ARBA" id="ARBA00004613"/>
    </source>
</evidence>
<comment type="similarity">
    <text evidence="2">Belongs to the beta-defensin family.</text>
</comment>
<protein>
    <recommendedName>
        <fullName evidence="7">Beta-defensin-like domain-containing protein</fullName>
    </recommendedName>
</protein>
<dbReference type="GO" id="GO:0031731">
    <property type="term" value="F:CCR6 chemokine receptor binding"/>
    <property type="evidence" value="ECO:0007669"/>
    <property type="project" value="TreeGrafter"/>
</dbReference>
<dbReference type="Gene3D" id="3.10.360.10">
    <property type="entry name" value="Antimicrobial Peptide, Beta-defensin 2, Chain A"/>
    <property type="match status" value="1"/>
</dbReference>
<feature type="chain" id="PRO_5034092793" description="Beta-defensin-like domain-containing protein" evidence="6">
    <location>
        <begin position="25"/>
        <end position="63"/>
    </location>
</feature>
<keyword evidence="4" id="KW-0211">Defensin</keyword>
<name>A0A8C3H9H5_CHRPI</name>
<dbReference type="Proteomes" id="UP000694380">
    <property type="component" value="Unplaced"/>
</dbReference>
<feature type="domain" description="Beta-defensin-like" evidence="7">
    <location>
        <begin position="29"/>
        <end position="62"/>
    </location>
</feature>
<evidence type="ECO:0000313" key="9">
    <source>
        <dbReference type="Proteomes" id="UP000694380"/>
    </source>
</evidence>
<feature type="signal peptide" evidence="6">
    <location>
        <begin position="1"/>
        <end position="24"/>
    </location>
</feature>
<dbReference type="GO" id="GO:0042056">
    <property type="term" value="F:chemoattractant activity"/>
    <property type="evidence" value="ECO:0007669"/>
    <property type="project" value="TreeGrafter"/>
</dbReference>
<keyword evidence="3" id="KW-0964">Secreted</keyword>
<keyword evidence="4" id="KW-0929">Antimicrobial</keyword>
<accession>A0A8C3H9H5</accession>
<dbReference type="OMA" id="FCSFDGC"/>
<evidence type="ECO:0000256" key="3">
    <source>
        <dbReference type="ARBA" id="ARBA00022525"/>
    </source>
</evidence>
<comment type="subcellular location">
    <subcellularLocation>
        <location evidence="1">Secreted</location>
    </subcellularLocation>
</comment>
<sequence length="63" mass="7193">MKIIYLLFAVVFLVLQGVPEFSKAQKLSKRCKLRGGFCSFLTCPFKTIRIGRCSNLALFCCQR</sequence>
<organism evidence="8 9">
    <name type="scientific">Chrysemys picta bellii</name>
    <name type="common">Western painted turtle</name>
    <name type="synonym">Emys bellii</name>
    <dbReference type="NCBI Taxonomy" id="8478"/>
    <lineage>
        <taxon>Eukaryota</taxon>
        <taxon>Metazoa</taxon>
        <taxon>Chordata</taxon>
        <taxon>Craniata</taxon>
        <taxon>Vertebrata</taxon>
        <taxon>Euteleostomi</taxon>
        <taxon>Archelosauria</taxon>
        <taxon>Testudinata</taxon>
        <taxon>Testudines</taxon>
        <taxon>Cryptodira</taxon>
        <taxon>Durocryptodira</taxon>
        <taxon>Testudinoidea</taxon>
        <taxon>Emydidae</taxon>
        <taxon>Chrysemys</taxon>
    </lineage>
</organism>
<keyword evidence="9" id="KW-1185">Reference proteome</keyword>
<evidence type="ECO:0000256" key="6">
    <source>
        <dbReference type="SAM" id="SignalP"/>
    </source>
</evidence>
<evidence type="ECO:0000256" key="2">
    <source>
        <dbReference type="ARBA" id="ARBA00007371"/>
    </source>
</evidence>
<dbReference type="GO" id="GO:0042742">
    <property type="term" value="P:defense response to bacterium"/>
    <property type="evidence" value="ECO:0007669"/>
    <property type="project" value="UniProtKB-KW"/>
</dbReference>
<dbReference type="Pfam" id="PF00711">
    <property type="entry name" value="Defensin_beta"/>
    <property type="match status" value="1"/>
</dbReference>